<dbReference type="Pfam" id="PF07550">
    <property type="entry name" value="Shr-like_HID"/>
    <property type="match status" value="1"/>
</dbReference>
<feature type="signal peptide" evidence="1">
    <location>
        <begin position="1"/>
        <end position="39"/>
    </location>
</feature>
<keyword evidence="4" id="KW-1185">Reference proteome</keyword>
<dbReference type="eggNOG" id="COG2041">
    <property type="taxonomic scope" value="Bacteria"/>
</dbReference>
<sequence length="428" mass="46119">MQLTGFVFERGTKKMLTCLIMLTLLFAVLGTFLPVTANAATGTPATSLTVKLNDNTVKTYSISELEGMTQVTQGYSSIDSMPAPCMTAARGVKVTDILTDAGIDVNSVQNIKFKSTDGYSISVAKQYLLDTPRYYYPNITTYWDSVNHCIYGDALAGGIQVDPILATKSYYKRFDTAPQFNMMDGVNTLRLCFGQDPNNITDATSGRFAKYVNEIDVDGNLLPATPPSVIADTTHNTVGQIVYLTFTDDIGWRSNISDITVNGNTIAGQYALSAGQIAVNAGVFTVAGTYQVVVKATGYRDANVSQIINSMVTNPVYTVIPVADAAYQNDTNVEGINTMTVKNGHSGMKYFGVQVVPATAHDGLEAVVFVHTRNGVQLSLNITKADFDLVDIAQAGFNVQPGDVVNAYIVDDITNDINFNPTILQAVD</sequence>
<keyword evidence="1" id="KW-0732">Signal</keyword>
<dbReference type="RefSeq" id="WP_015758888.1">
    <property type="nucleotide sequence ID" value="NC_013216.1"/>
</dbReference>
<feature type="chain" id="PRO_5002991990" description="Heme-binding protein Shr-like Hb-interacting domain-containing protein" evidence="1">
    <location>
        <begin position="40"/>
        <end position="428"/>
    </location>
</feature>
<evidence type="ECO:0000313" key="3">
    <source>
        <dbReference type="EMBL" id="ACV64198.1"/>
    </source>
</evidence>
<dbReference type="AlphaFoldDB" id="C8W6T9"/>
<feature type="domain" description="Heme-binding protein Shr-like Hb-interacting" evidence="2">
    <location>
        <begin position="230"/>
        <end position="309"/>
    </location>
</feature>
<gene>
    <name evidence="3" type="ordered locus">Dtox_3479</name>
</gene>
<dbReference type="HOGENOM" id="CLU_645464_0_0_9"/>
<dbReference type="KEGG" id="dae:Dtox_3479"/>
<evidence type="ECO:0000313" key="4">
    <source>
        <dbReference type="Proteomes" id="UP000002217"/>
    </source>
</evidence>
<dbReference type="EMBL" id="CP001720">
    <property type="protein sequence ID" value="ACV64198.1"/>
    <property type="molecule type" value="Genomic_DNA"/>
</dbReference>
<evidence type="ECO:0000259" key="2">
    <source>
        <dbReference type="Pfam" id="PF07550"/>
    </source>
</evidence>
<dbReference type="OrthoDB" id="9809781at2"/>
<organism evidence="3 4">
    <name type="scientific">Desulfofarcimen acetoxidans (strain ATCC 49208 / DSM 771 / KCTC 5769 / VKM B-1644 / 5575)</name>
    <name type="common">Desulfotomaculum acetoxidans</name>
    <dbReference type="NCBI Taxonomy" id="485916"/>
    <lineage>
        <taxon>Bacteria</taxon>
        <taxon>Bacillati</taxon>
        <taxon>Bacillota</taxon>
        <taxon>Clostridia</taxon>
        <taxon>Eubacteriales</taxon>
        <taxon>Peptococcaceae</taxon>
        <taxon>Desulfofarcimen</taxon>
    </lineage>
</organism>
<accession>C8W6T9</accession>
<proteinExistence type="predicted"/>
<reference evidence="3 4" key="1">
    <citation type="journal article" date="2009" name="Stand. Genomic Sci.">
        <title>Complete genome sequence of Desulfotomaculum acetoxidans type strain (5575).</title>
        <authorList>
            <person name="Spring S."/>
            <person name="Lapidus A."/>
            <person name="Schroder M."/>
            <person name="Gleim D."/>
            <person name="Sims D."/>
            <person name="Meincke L."/>
            <person name="Glavina Del Rio T."/>
            <person name="Tice H."/>
            <person name="Copeland A."/>
            <person name="Cheng J.F."/>
            <person name="Lucas S."/>
            <person name="Chen F."/>
            <person name="Nolan M."/>
            <person name="Bruce D."/>
            <person name="Goodwin L."/>
            <person name="Pitluck S."/>
            <person name="Ivanova N."/>
            <person name="Mavromatis K."/>
            <person name="Mikhailova N."/>
            <person name="Pati A."/>
            <person name="Chen A."/>
            <person name="Palaniappan K."/>
            <person name="Land M."/>
            <person name="Hauser L."/>
            <person name="Chang Y.J."/>
            <person name="Jeffries C.D."/>
            <person name="Chain P."/>
            <person name="Saunders E."/>
            <person name="Brettin T."/>
            <person name="Detter J.C."/>
            <person name="Goker M."/>
            <person name="Bristow J."/>
            <person name="Eisen J.A."/>
            <person name="Markowitz V."/>
            <person name="Hugenholtz P."/>
            <person name="Kyrpides N.C."/>
            <person name="Klenk H.P."/>
            <person name="Han C."/>
        </authorList>
    </citation>
    <scope>NUCLEOTIDE SEQUENCE [LARGE SCALE GENOMIC DNA]</scope>
    <source>
        <strain evidence="4">ATCC 49208 / DSM 771 / VKM B-1644</strain>
    </source>
</reference>
<dbReference type="InterPro" id="IPR011432">
    <property type="entry name" value="Shr-like_HID"/>
</dbReference>
<name>C8W6T9_DESAS</name>
<dbReference type="Proteomes" id="UP000002217">
    <property type="component" value="Chromosome"/>
</dbReference>
<dbReference type="STRING" id="485916.Dtox_3479"/>
<protein>
    <recommendedName>
        <fullName evidence="2">Heme-binding protein Shr-like Hb-interacting domain-containing protein</fullName>
    </recommendedName>
</protein>
<evidence type="ECO:0000256" key="1">
    <source>
        <dbReference type="SAM" id="SignalP"/>
    </source>
</evidence>